<dbReference type="Proteomes" id="UP000466578">
    <property type="component" value="Chromosome"/>
</dbReference>
<protein>
    <submittedName>
        <fullName evidence="1">Uncharacterized protein</fullName>
    </submittedName>
</protein>
<evidence type="ECO:0000313" key="1">
    <source>
        <dbReference type="EMBL" id="BBY70108.1"/>
    </source>
</evidence>
<proteinExistence type="predicted"/>
<name>A0ABM7K7X6_9MYCO</name>
<dbReference type="RefSeq" id="WP_041784763.1">
    <property type="nucleotide sequence ID" value="NC_016948.1"/>
</dbReference>
<dbReference type="EMBL" id="AP022597">
    <property type="protein sequence ID" value="BBY70108.1"/>
    <property type="molecule type" value="Genomic_DNA"/>
</dbReference>
<accession>A0ABM7K7X6</accession>
<gene>
    <name evidence="1" type="ORF">MPRI_22950</name>
</gene>
<evidence type="ECO:0000313" key="2">
    <source>
        <dbReference type="Proteomes" id="UP000466578"/>
    </source>
</evidence>
<sequence>MSGIERIPADDVNMGEWLTAMLPVVGTEWDSLLLPTDFRVAFALADGRYEVGPFTGPGCTDTGYHCDDCKCSPALTPKQFNDSVQELIDAGFLSDVLHLDIDHERQEHVLRFRIPGGAAR</sequence>
<keyword evidence="2" id="KW-1185">Reference proteome</keyword>
<organism evidence="1 2">
    <name type="scientific">Mycobacterium paraintracellulare</name>
    <dbReference type="NCBI Taxonomy" id="1138383"/>
    <lineage>
        <taxon>Bacteria</taxon>
        <taxon>Bacillati</taxon>
        <taxon>Actinomycetota</taxon>
        <taxon>Actinomycetes</taxon>
        <taxon>Mycobacteriales</taxon>
        <taxon>Mycobacteriaceae</taxon>
        <taxon>Mycobacterium</taxon>
        <taxon>Mycobacterium avium complex (MAC)</taxon>
    </lineage>
</organism>
<reference evidence="1 2" key="1">
    <citation type="journal article" date="2019" name="Emerg. Microbes Infect.">
        <title>Comprehensive subspecies identification of 175 nontuberculous mycobacteria species based on 7547 genomic profiles.</title>
        <authorList>
            <person name="Matsumoto Y."/>
            <person name="Kinjo T."/>
            <person name="Motooka D."/>
            <person name="Nabeya D."/>
            <person name="Jung N."/>
            <person name="Uechi K."/>
            <person name="Horii T."/>
            <person name="Iida T."/>
            <person name="Fujita J."/>
            <person name="Nakamura S."/>
        </authorList>
    </citation>
    <scope>NUCLEOTIDE SEQUENCE [LARGE SCALE GENOMIC DNA]</scope>
    <source>
        <strain evidence="1 2">JCM 30622</strain>
    </source>
</reference>
<dbReference type="GeneID" id="45452715"/>